<proteinExistence type="predicted"/>
<dbReference type="AlphaFoldDB" id="A0A392P0L9"/>
<evidence type="ECO:0000313" key="2">
    <source>
        <dbReference type="EMBL" id="MCI04345.1"/>
    </source>
</evidence>
<evidence type="ECO:0000256" key="1">
    <source>
        <dbReference type="SAM" id="MobiDB-lite"/>
    </source>
</evidence>
<sequence length="142" mass="15713">MNVADQARKPLPAPPFTNPVPRSPAKQTVFAVAAAIATQQHPPFLIDLRGKQTVLFDPGGMVTTSSYSAVRHHLQINRLRSFIVFSRFRHHLLCFLDARVVVFDPGGTLTVAAIYVVCRRCQIGVLVSSSFQQQSLNKIFPT</sequence>
<feature type="non-terminal residue" evidence="2">
    <location>
        <position position="142"/>
    </location>
</feature>
<dbReference type="EMBL" id="LXQA010055080">
    <property type="protein sequence ID" value="MCI04345.1"/>
    <property type="molecule type" value="Genomic_DNA"/>
</dbReference>
<reference evidence="2 3" key="1">
    <citation type="journal article" date="2018" name="Front. Plant Sci.">
        <title>Red Clover (Trifolium pratense) and Zigzag Clover (T. medium) - A Picture of Genomic Similarities and Differences.</title>
        <authorList>
            <person name="Dluhosova J."/>
            <person name="Istvanek J."/>
            <person name="Nedelnik J."/>
            <person name="Repkova J."/>
        </authorList>
    </citation>
    <scope>NUCLEOTIDE SEQUENCE [LARGE SCALE GENOMIC DNA]</scope>
    <source>
        <strain evidence="3">cv. 10/8</strain>
        <tissue evidence="2">Leaf</tissue>
    </source>
</reference>
<name>A0A392P0L9_9FABA</name>
<feature type="compositionally biased region" description="Pro residues" evidence="1">
    <location>
        <begin position="11"/>
        <end position="20"/>
    </location>
</feature>
<comment type="caution">
    <text evidence="2">The sequence shown here is derived from an EMBL/GenBank/DDBJ whole genome shotgun (WGS) entry which is preliminary data.</text>
</comment>
<evidence type="ECO:0000313" key="3">
    <source>
        <dbReference type="Proteomes" id="UP000265520"/>
    </source>
</evidence>
<organism evidence="2 3">
    <name type="scientific">Trifolium medium</name>
    <dbReference type="NCBI Taxonomy" id="97028"/>
    <lineage>
        <taxon>Eukaryota</taxon>
        <taxon>Viridiplantae</taxon>
        <taxon>Streptophyta</taxon>
        <taxon>Embryophyta</taxon>
        <taxon>Tracheophyta</taxon>
        <taxon>Spermatophyta</taxon>
        <taxon>Magnoliopsida</taxon>
        <taxon>eudicotyledons</taxon>
        <taxon>Gunneridae</taxon>
        <taxon>Pentapetalae</taxon>
        <taxon>rosids</taxon>
        <taxon>fabids</taxon>
        <taxon>Fabales</taxon>
        <taxon>Fabaceae</taxon>
        <taxon>Papilionoideae</taxon>
        <taxon>50 kb inversion clade</taxon>
        <taxon>NPAAA clade</taxon>
        <taxon>Hologalegina</taxon>
        <taxon>IRL clade</taxon>
        <taxon>Trifolieae</taxon>
        <taxon>Trifolium</taxon>
    </lineage>
</organism>
<accession>A0A392P0L9</accession>
<feature type="region of interest" description="Disordered" evidence="1">
    <location>
        <begin position="1"/>
        <end position="20"/>
    </location>
</feature>
<keyword evidence="3" id="KW-1185">Reference proteome</keyword>
<protein>
    <submittedName>
        <fullName evidence="2">Uncharacterized protein</fullName>
    </submittedName>
</protein>
<dbReference type="Proteomes" id="UP000265520">
    <property type="component" value="Unassembled WGS sequence"/>
</dbReference>